<keyword evidence="2" id="KW-0472">Membrane</keyword>
<feature type="transmembrane region" description="Helical" evidence="2">
    <location>
        <begin position="615"/>
        <end position="637"/>
    </location>
</feature>
<accession>A0A378JVE3</accession>
<protein>
    <submittedName>
        <fullName evidence="4">Coiled-coil-containing protein</fullName>
    </submittedName>
</protein>
<dbReference type="EMBL" id="UGOG01000001">
    <property type="protein sequence ID" value="STX62685.1"/>
    <property type="molecule type" value="Genomic_DNA"/>
</dbReference>
<evidence type="ECO:0000256" key="1">
    <source>
        <dbReference type="SAM" id="Coils"/>
    </source>
</evidence>
<evidence type="ECO:0000313" key="5">
    <source>
        <dbReference type="Proteomes" id="UP000054985"/>
    </source>
</evidence>
<keyword evidence="2" id="KW-1133">Transmembrane helix</keyword>
<evidence type="ECO:0000313" key="3">
    <source>
        <dbReference type="EMBL" id="KTD35537.1"/>
    </source>
</evidence>
<dbReference type="Proteomes" id="UP000254040">
    <property type="component" value="Unassembled WGS sequence"/>
</dbReference>
<keyword evidence="5" id="KW-1185">Reference proteome</keyword>
<dbReference type="EMBL" id="LNYN01000014">
    <property type="protein sequence ID" value="KTD35537.1"/>
    <property type="molecule type" value="Genomic_DNA"/>
</dbReference>
<gene>
    <name evidence="3" type="ORF">Lmor_0984</name>
    <name evidence="4" type="ORF">NCTC12239_01624</name>
</gene>
<proteinExistence type="predicted"/>
<keyword evidence="1" id="KW-0175">Coiled coil</keyword>
<dbReference type="AlphaFoldDB" id="A0A378JVE3"/>
<reference evidence="3 5" key="1">
    <citation type="submission" date="2015-11" db="EMBL/GenBank/DDBJ databases">
        <title>Genomic analysis of 38 Legionella species identifies large and diverse effector repertoires.</title>
        <authorList>
            <person name="Burstein D."/>
            <person name="Amaro F."/>
            <person name="Zusman T."/>
            <person name="Lifshitz Z."/>
            <person name="Cohen O."/>
            <person name="Gilbert J.A."/>
            <person name="Pupko T."/>
            <person name="Shuman H.A."/>
            <person name="Segal G."/>
        </authorList>
    </citation>
    <scope>NUCLEOTIDE SEQUENCE [LARGE SCALE GENOMIC DNA]</scope>
    <source>
        <strain evidence="3 5">ATCC 43877</strain>
    </source>
</reference>
<name>A0A378JVE3_9GAMM</name>
<feature type="coiled-coil region" evidence="1">
    <location>
        <begin position="77"/>
        <end position="110"/>
    </location>
</feature>
<evidence type="ECO:0000313" key="6">
    <source>
        <dbReference type="Proteomes" id="UP000254040"/>
    </source>
</evidence>
<reference evidence="4 6" key="2">
    <citation type="submission" date="2018-06" db="EMBL/GenBank/DDBJ databases">
        <authorList>
            <consortium name="Pathogen Informatics"/>
            <person name="Doyle S."/>
        </authorList>
    </citation>
    <scope>NUCLEOTIDE SEQUENCE [LARGE SCALE GENOMIC DNA]</scope>
    <source>
        <strain evidence="4 6">NCTC12239</strain>
    </source>
</reference>
<evidence type="ECO:0000256" key="2">
    <source>
        <dbReference type="SAM" id="Phobius"/>
    </source>
</evidence>
<keyword evidence="2" id="KW-0812">Transmembrane</keyword>
<organism evidence="4 6">
    <name type="scientific">Legionella moravica</name>
    <dbReference type="NCBI Taxonomy" id="39962"/>
    <lineage>
        <taxon>Bacteria</taxon>
        <taxon>Pseudomonadati</taxon>
        <taxon>Pseudomonadota</taxon>
        <taxon>Gammaproteobacteria</taxon>
        <taxon>Legionellales</taxon>
        <taxon>Legionellaceae</taxon>
        <taxon>Legionella</taxon>
    </lineage>
</organism>
<dbReference type="Proteomes" id="UP000054985">
    <property type="component" value="Unassembled WGS sequence"/>
</dbReference>
<dbReference type="STRING" id="39962.Lmor_0984"/>
<dbReference type="OrthoDB" id="5653812at2"/>
<sequence>MPKLNDKKFNQKLNELRTVISDINRERYTVGTHNVERLSILTNKFTQLSQYFDQYQLTQEQTRQLRDVKTSYPKEERSPLNQKIRNLMKLKEEAEQKVKVEAEAREIKEHAAREKVQSIFPALRQAAEQVLKANTTTIDQSLESYRLLSADLRRALDLLPVRERATQHRELSSIAEQVNRHIEQIDEQDRQVRNQIALAVTKARETVSKMTIQDMVVSLIGGSSKEELSGLLDNTRMKAITGAGSNAGTLVVADLPKTSQNELIRVLMNQLANTKSSKAGVLGQIVKAMEKDVNALMNGEKTHLSILYGNGKGNVGSVHIDIRDFIRSPQSTLDGIFFHLYKQGLSGEAGLVMSLTSPEEVGALLQLQSFDMNSVPAIEHLEDLTGLVMQNAKNPQSLSKLMNRTITERALSTALSQTLDASKGRPGFKAEEVISFIGTMAVMLEAGRLLVSTPTKQQRELGLEGLTGSMQGAIQYVHVPLSGTPAVTTSIAPMIEPSIQGSADLRIPPVLNEQKQPVEPKIDLSKEQTQFNQLMKDLLAIHAHLDKKFKNGDKKYKSAAELVQFAHRDLTYFGDQFFVEPSKERLVQLTNTINHYTYSLDPVLKMHRGNSFVRGLVATLKGILGVIAALTIVPALVVEATTRKGYAGTFFTTPDTASAKAFKPVQEGLLEQEKEIEAKIKGPQ</sequence>
<dbReference type="RefSeq" id="WP_028384720.1">
    <property type="nucleotide sequence ID" value="NZ_CAAAJG010000009.1"/>
</dbReference>
<evidence type="ECO:0000313" key="4">
    <source>
        <dbReference type="EMBL" id="STX62685.1"/>
    </source>
</evidence>